<dbReference type="InterPro" id="IPR047623">
    <property type="entry name" value="SatP"/>
</dbReference>
<keyword evidence="4 6" id="KW-1133">Transmembrane helix</keyword>
<reference evidence="7" key="1">
    <citation type="submission" date="2023-06" db="EMBL/GenBank/DDBJ databases">
        <title>Genome sequence of Methancorpusculaceae sp. Ag1.</title>
        <authorList>
            <person name="Protasov E."/>
            <person name="Platt K."/>
            <person name="Poehlein A."/>
            <person name="Daniel R."/>
            <person name="Brune A."/>
        </authorList>
    </citation>
    <scope>NUCLEOTIDE SEQUENCE</scope>
    <source>
        <strain evidence="7">Ag1</strain>
    </source>
</reference>
<dbReference type="Proteomes" id="UP001273136">
    <property type="component" value="Unassembled WGS sequence"/>
</dbReference>
<dbReference type="GO" id="GO:0005886">
    <property type="term" value="C:plasma membrane"/>
    <property type="evidence" value="ECO:0007669"/>
    <property type="project" value="TreeGrafter"/>
</dbReference>
<feature type="transmembrane region" description="Helical" evidence="6">
    <location>
        <begin position="159"/>
        <end position="179"/>
    </location>
</feature>
<evidence type="ECO:0000256" key="2">
    <source>
        <dbReference type="ARBA" id="ARBA00005587"/>
    </source>
</evidence>
<evidence type="ECO:0000256" key="5">
    <source>
        <dbReference type="ARBA" id="ARBA00023136"/>
    </source>
</evidence>
<keyword evidence="8" id="KW-1185">Reference proteome</keyword>
<name>A0AAE4MBB2_9EURY</name>
<evidence type="ECO:0000256" key="4">
    <source>
        <dbReference type="ARBA" id="ARBA00022989"/>
    </source>
</evidence>
<evidence type="ECO:0000313" key="7">
    <source>
        <dbReference type="EMBL" id="MDV0441009.1"/>
    </source>
</evidence>
<protein>
    <submittedName>
        <fullName evidence="7">Succinate-acetate/proton symporter SatP</fullName>
    </submittedName>
</protein>
<dbReference type="EMBL" id="JAWDKA010000001">
    <property type="protein sequence ID" value="MDV0441009.1"/>
    <property type="molecule type" value="Genomic_DNA"/>
</dbReference>
<feature type="transmembrane region" description="Helical" evidence="6">
    <location>
        <begin position="18"/>
        <end position="37"/>
    </location>
</feature>
<evidence type="ECO:0000313" key="8">
    <source>
        <dbReference type="Proteomes" id="UP001273136"/>
    </source>
</evidence>
<dbReference type="InterPro" id="IPR000791">
    <property type="entry name" value="Gpr1/Fun34/SatP-like"/>
</dbReference>
<dbReference type="GO" id="GO:0015360">
    <property type="term" value="F:acetate:proton symporter activity"/>
    <property type="evidence" value="ECO:0007669"/>
    <property type="project" value="TreeGrafter"/>
</dbReference>
<comment type="similarity">
    <text evidence="2">Belongs to the acetate uptake transporter (AceTr) (TC 2.A.96) family.</text>
</comment>
<organism evidence="7 8">
    <name type="scientific">Methanorbis furvi</name>
    <dbReference type="NCBI Taxonomy" id="3028299"/>
    <lineage>
        <taxon>Archaea</taxon>
        <taxon>Methanobacteriati</taxon>
        <taxon>Methanobacteriota</taxon>
        <taxon>Stenosarchaea group</taxon>
        <taxon>Methanomicrobia</taxon>
        <taxon>Methanomicrobiales</taxon>
        <taxon>Methanocorpusculaceae</taxon>
        <taxon>Methanorbis</taxon>
    </lineage>
</organism>
<dbReference type="RefSeq" id="WP_338093403.1">
    <property type="nucleotide sequence ID" value="NZ_JAWDKA010000001.1"/>
</dbReference>
<proteinExistence type="inferred from homology"/>
<feature type="transmembrane region" description="Helical" evidence="6">
    <location>
        <begin position="103"/>
        <end position="121"/>
    </location>
</feature>
<dbReference type="NCBIfam" id="NF038013">
    <property type="entry name" value="AceTr_1"/>
    <property type="match status" value="1"/>
</dbReference>
<gene>
    <name evidence="7" type="primary">satP</name>
    <name evidence="7" type="ORF">McpAg1_01880</name>
</gene>
<evidence type="ECO:0000256" key="1">
    <source>
        <dbReference type="ARBA" id="ARBA00004141"/>
    </source>
</evidence>
<accession>A0AAE4MBB2</accession>
<feature type="transmembrane region" description="Helical" evidence="6">
    <location>
        <begin position="128"/>
        <end position="147"/>
    </location>
</feature>
<keyword evidence="3 6" id="KW-0812">Transmembrane</keyword>
<evidence type="ECO:0000256" key="3">
    <source>
        <dbReference type="ARBA" id="ARBA00022692"/>
    </source>
</evidence>
<sequence length="190" mass="19713">MTESTTTNVAGTINPAPIGLFGFAFTTIMLSLCNIGIFEMNTVIIGLAFLFGGLAQFLAGILEWRGGNIFGMVVFSSFGMFWLVFALAAVLPAMGLGESATPVAMGCYLVLWAIFTATVALAATGKGIVLPVTLWLVCAVFICLAAADFTGLTSVKVFGGFLGVVAGACAYYIGTADLINGIHGCKKLKL</sequence>
<comment type="subcellular location">
    <subcellularLocation>
        <location evidence="1">Membrane</location>
        <topology evidence="1">Multi-pass membrane protein</topology>
    </subcellularLocation>
</comment>
<dbReference type="Pfam" id="PF01184">
    <property type="entry name" value="Gpr1_Fun34_YaaH"/>
    <property type="match status" value="1"/>
</dbReference>
<feature type="transmembrane region" description="Helical" evidence="6">
    <location>
        <begin position="43"/>
        <end position="62"/>
    </location>
</feature>
<dbReference type="PANTHER" id="PTHR30178">
    <property type="entry name" value="INNER MEMBRANE PROTEIN YAAH"/>
    <property type="match status" value="1"/>
</dbReference>
<feature type="transmembrane region" description="Helical" evidence="6">
    <location>
        <begin position="69"/>
        <end position="91"/>
    </location>
</feature>
<evidence type="ECO:0000256" key="6">
    <source>
        <dbReference type="SAM" id="Phobius"/>
    </source>
</evidence>
<comment type="caution">
    <text evidence="7">The sequence shown here is derived from an EMBL/GenBank/DDBJ whole genome shotgun (WGS) entry which is preliminary data.</text>
</comment>
<dbReference type="PANTHER" id="PTHR30178:SF3">
    <property type="entry name" value="SUCCINATE-ACETATE_PROTON SYMPORTER SATP"/>
    <property type="match status" value="1"/>
</dbReference>
<keyword evidence="5 6" id="KW-0472">Membrane</keyword>
<dbReference type="GO" id="GO:0071422">
    <property type="term" value="P:succinate transmembrane transport"/>
    <property type="evidence" value="ECO:0007669"/>
    <property type="project" value="TreeGrafter"/>
</dbReference>
<dbReference type="AlphaFoldDB" id="A0AAE4MBB2"/>